<protein>
    <recommendedName>
        <fullName evidence="3">PAS domain-containing protein</fullName>
    </recommendedName>
</protein>
<accession>A0A7S2XTU5</accession>
<feature type="compositionally biased region" description="Polar residues" evidence="1">
    <location>
        <begin position="294"/>
        <end position="306"/>
    </location>
</feature>
<evidence type="ECO:0008006" key="3">
    <source>
        <dbReference type="Google" id="ProtNLM"/>
    </source>
</evidence>
<feature type="compositionally biased region" description="Polar residues" evidence="1">
    <location>
        <begin position="167"/>
        <end position="176"/>
    </location>
</feature>
<evidence type="ECO:0000313" key="2">
    <source>
        <dbReference type="EMBL" id="CAD9827195.1"/>
    </source>
</evidence>
<gene>
    <name evidence="2" type="ORF">ASEP1449_LOCUS19029</name>
</gene>
<name>A0A7S2XTU5_9STRA</name>
<dbReference type="EMBL" id="HBHQ01028075">
    <property type="protein sequence ID" value="CAD9827195.1"/>
    <property type="molecule type" value="Transcribed_RNA"/>
</dbReference>
<reference evidence="2" key="1">
    <citation type="submission" date="2021-01" db="EMBL/GenBank/DDBJ databases">
        <authorList>
            <person name="Corre E."/>
            <person name="Pelletier E."/>
            <person name="Niang G."/>
            <person name="Scheremetjew M."/>
            <person name="Finn R."/>
            <person name="Kale V."/>
            <person name="Holt S."/>
            <person name="Cochrane G."/>
            <person name="Meng A."/>
            <person name="Brown T."/>
            <person name="Cohen L."/>
        </authorList>
    </citation>
    <scope>NUCLEOTIDE SEQUENCE</scope>
    <source>
        <strain evidence="2">CCMP2084</strain>
    </source>
</reference>
<organism evidence="2">
    <name type="scientific">Attheya septentrionalis</name>
    <dbReference type="NCBI Taxonomy" id="420275"/>
    <lineage>
        <taxon>Eukaryota</taxon>
        <taxon>Sar</taxon>
        <taxon>Stramenopiles</taxon>
        <taxon>Ochrophyta</taxon>
        <taxon>Bacillariophyta</taxon>
        <taxon>Coscinodiscophyceae</taxon>
        <taxon>Chaetocerotophycidae</taxon>
        <taxon>Chaetocerotales</taxon>
        <taxon>Attheyaceae</taxon>
        <taxon>Attheya</taxon>
    </lineage>
</organism>
<feature type="region of interest" description="Disordered" evidence="1">
    <location>
        <begin position="282"/>
        <end position="306"/>
    </location>
</feature>
<feature type="region of interest" description="Disordered" evidence="1">
    <location>
        <begin position="163"/>
        <end position="198"/>
    </location>
</feature>
<proteinExistence type="predicted"/>
<evidence type="ECO:0000256" key="1">
    <source>
        <dbReference type="SAM" id="MobiDB-lite"/>
    </source>
</evidence>
<dbReference type="AlphaFoldDB" id="A0A7S2XTU5"/>
<sequence>MELSNIKIPVAYIVKGATMLQGISCGNNNGGSLENHSGEINRSVAVEKSIKQEVVRNLNHDIPDTINVPKDKLIGLKDENEIQEQQVGVPVNGFHPQWKTTANDWLPTPTFCERYVSSRSSCPWITQKDTTNNDSKITNRAESRVKQLGKQYHEEEIANAKLRKRSATIQMPSSNGPPALKKRHTTKAGDHEKAGISTPLNENSTSFFDLYGEAVLDSSLPQLMLTSGGRLIAWNDDFLKIANIPASQVSKSMTVLNFIEPAFLPNIFEMFSLALPGGGHASLSRKAEKKSRETSNAPLGSAENSTANESVAAITLPCVTRSSPDGLILSPHWAKNTSSNQEGDSTSTSSHLYMTITLMDDLDSSKRCFHCIISDTIPGTPSRGENQNQNDEIERLDQARRNALHPLPLGKMRRFSPTDLASILFV</sequence>